<protein>
    <submittedName>
        <fullName evidence="2">Uncharacterized protein</fullName>
    </submittedName>
</protein>
<gene>
    <name evidence="2" type="ORF">MANT1106_LOCUS10751</name>
</gene>
<evidence type="ECO:0000256" key="1">
    <source>
        <dbReference type="SAM" id="MobiDB-lite"/>
    </source>
</evidence>
<feature type="region of interest" description="Disordered" evidence="1">
    <location>
        <begin position="1"/>
        <end position="21"/>
    </location>
</feature>
<feature type="region of interest" description="Disordered" evidence="1">
    <location>
        <begin position="37"/>
        <end position="56"/>
    </location>
</feature>
<organism evidence="2">
    <name type="scientific">Mantoniella antarctica</name>
    <dbReference type="NCBI Taxonomy" id="81844"/>
    <lineage>
        <taxon>Eukaryota</taxon>
        <taxon>Viridiplantae</taxon>
        <taxon>Chlorophyta</taxon>
        <taxon>Mamiellophyceae</taxon>
        <taxon>Mamiellales</taxon>
        <taxon>Mamiellaceae</taxon>
        <taxon>Mantoniella</taxon>
    </lineage>
</organism>
<dbReference type="AlphaFoldDB" id="A0A7S0SIL6"/>
<name>A0A7S0SIL6_9CHLO</name>
<accession>A0A7S0SIL6</accession>
<proteinExistence type="predicted"/>
<feature type="compositionally biased region" description="Acidic residues" evidence="1">
    <location>
        <begin position="43"/>
        <end position="54"/>
    </location>
</feature>
<evidence type="ECO:0000313" key="2">
    <source>
        <dbReference type="EMBL" id="CAD8708068.1"/>
    </source>
</evidence>
<reference evidence="2" key="1">
    <citation type="submission" date="2021-01" db="EMBL/GenBank/DDBJ databases">
        <authorList>
            <person name="Corre E."/>
            <person name="Pelletier E."/>
            <person name="Niang G."/>
            <person name="Scheremetjew M."/>
            <person name="Finn R."/>
            <person name="Kale V."/>
            <person name="Holt S."/>
            <person name="Cochrane G."/>
            <person name="Meng A."/>
            <person name="Brown T."/>
            <person name="Cohen L."/>
        </authorList>
    </citation>
    <scope>NUCLEOTIDE SEQUENCE</scope>
    <source>
        <strain evidence="2">SL-175</strain>
    </source>
</reference>
<sequence length="119" mass="13429">MSLRERAAVVTESQTHGSPADVVQGKMPVWFRALLPSQPFQKEDEEKEEEEKEEGTEVWKHVSYLSATKTRVQLSSQLLRPRAAEYVSQNESLPASLLAPAASLVTPLAMPSRCPYRFW</sequence>
<dbReference type="EMBL" id="HBFC01018033">
    <property type="protein sequence ID" value="CAD8708068.1"/>
    <property type="molecule type" value="Transcribed_RNA"/>
</dbReference>